<proteinExistence type="predicted"/>
<evidence type="ECO:0000259" key="1">
    <source>
        <dbReference type="Pfam" id="PF01965"/>
    </source>
</evidence>
<dbReference type="PANTHER" id="PTHR43130">
    <property type="entry name" value="ARAC-FAMILY TRANSCRIPTIONAL REGULATOR"/>
    <property type="match status" value="1"/>
</dbReference>
<name>A0A507AWF5_9PEZI</name>
<organism evidence="3 4">
    <name type="scientific">Thyridium curvatum</name>
    <dbReference type="NCBI Taxonomy" id="1093900"/>
    <lineage>
        <taxon>Eukaryota</taxon>
        <taxon>Fungi</taxon>
        <taxon>Dikarya</taxon>
        <taxon>Ascomycota</taxon>
        <taxon>Pezizomycotina</taxon>
        <taxon>Sordariomycetes</taxon>
        <taxon>Sordariomycetidae</taxon>
        <taxon>Thyridiales</taxon>
        <taxon>Thyridiaceae</taxon>
        <taxon>Thyridium</taxon>
    </lineage>
</organism>
<dbReference type="InterPro" id="IPR029062">
    <property type="entry name" value="Class_I_gatase-like"/>
</dbReference>
<dbReference type="CDD" id="cd03139">
    <property type="entry name" value="GATase1_PfpI_2"/>
    <property type="match status" value="1"/>
</dbReference>
<keyword evidence="4" id="KW-1185">Reference proteome</keyword>
<reference evidence="3 4" key="1">
    <citation type="submission" date="2019-06" db="EMBL/GenBank/DDBJ databases">
        <title>Draft genome sequence of the filamentous fungus Phialemoniopsis curvata isolated from diesel fuel.</title>
        <authorList>
            <person name="Varaljay V.A."/>
            <person name="Lyon W.J."/>
            <person name="Crouch A.L."/>
            <person name="Drake C.E."/>
            <person name="Hollomon J.M."/>
            <person name="Nadeau L.J."/>
            <person name="Nunn H.S."/>
            <person name="Stevenson B.S."/>
            <person name="Bojanowski C.L."/>
            <person name="Crookes-Goodson W.J."/>
        </authorList>
    </citation>
    <scope>NUCLEOTIDE SEQUENCE [LARGE SCALE GENOMIC DNA]</scope>
    <source>
        <strain evidence="3 4">D216</strain>
    </source>
</reference>
<dbReference type="InterPro" id="IPR002818">
    <property type="entry name" value="DJ-1/PfpI"/>
</dbReference>
<dbReference type="InParanoid" id="A0A507AWF5"/>
<dbReference type="Proteomes" id="UP000319257">
    <property type="component" value="Unassembled WGS sequence"/>
</dbReference>
<dbReference type="PANTHER" id="PTHR43130:SF7">
    <property type="entry name" value="DJ-1_PFPI DOMAIN-CONTAINING PROTEIN"/>
    <property type="match status" value="1"/>
</dbReference>
<dbReference type="SUPFAM" id="SSF52317">
    <property type="entry name" value="Class I glutamine amidotransferase-like"/>
    <property type="match status" value="1"/>
</dbReference>
<dbReference type="Gene3D" id="3.40.50.880">
    <property type="match status" value="1"/>
</dbReference>
<dbReference type="RefSeq" id="XP_030990820.1">
    <property type="nucleotide sequence ID" value="XM_031135662.1"/>
</dbReference>
<accession>A0A507AWF5</accession>
<protein>
    <recommendedName>
        <fullName evidence="1">DJ-1/PfpI domain-containing protein</fullName>
    </recommendedName>
</protein>
<dbReference type="GeneID" id="41969016"/>
<dbReference type="EMBL" id="SKBQ01000006">
    <property type="protein sequence ID" value="TPX09168.1"/>
    <property type="molecule type" value="Genomic_DNA"/>
</dbReference>
<dbReference type="STRING" id="1093900.A0A507AWF5"/>
<dbReference type="OrthoDB" id="543156at2759"/>
<dbReference type="InterPro" id="IPR052158">
    <property type="entry name" value="INH-QAR"/>
</dbReference>
<dbReference type="EMBL" id="SKBQ01000006">
    <property type="protein sequence ID" value="TPX09109.1"/>
    <property type="molecule type" value="Genomic_DNA"/>
</dbReference>
<dbReference type="Pfam" id="PF01965">
    <property type="entry name" value="DJ-1_PfpI"/>
    <property type="match status" value="1"/>
</dbReference>
<feature type="domain" description="DJ-1/PfpI" evidence="1">
    <location>
        <begin position="54"/>
        <end position="190"/>
    </location>
</feature>
<evidence type="ECO:0000313" key="4">
    <source>
        <dbReference type="Proteomes" id="UP000319257"/>
    </source>
</evidence>
<evidence type="ECO:0000313" key="3">
    <source>
        <dbReference type="EMBL" id="TPX09168.1"/>
    </source>
</evidence>
<comment type="caution">
    <text evidence="3">The sequence shown here is derived from an EMBL/GenBank/DDBJ whole genome shotgun (WGS) entry which is preliminary data.</text>
</comment>
<evidence type="ECO:0000313" key="2">
    <source>
        <dbReference type="EMBL" id="TPX09109.1"/>
    </source>
</evidence>
<sequence length="241" mass="26710">MAPIQFGILAFNYQVVDAAGPTDLLAAANKIALSTVREYTPLIDDALVAQAPEFVFHHIGVTKDPVRLGTSNLTILPTTTADDCPELDILLVAGPYLGNFELHPKYADLIRAHAAKGKLLFTTCTGASLVASTGVLDGRRATVNNIEYEWVRRRWPKVNWTREKKWVVDGNFWTGSGATAGTDMMAHWLKENYGMEVMRVAASTLDFEPRDIDGLYTVLPQRFDESGKKISTHVFRYHGVD</sequence>
<gene>
    <name evidence="2" type="ORF">E0L32_001569</name>
    <name evidence="3" type="ORF">E0L32_001628</name>
</gene>
<dbReference type="AlphaFoldDB" id="A0A507AWF5"/>